<feature type="compositionally biased region" description="Low complexity" evidence="1">
    <location>
        <begin position="162"/>
        <end position="177"/>
    </location>
</feature>
<feature type="compositionally biased region" description="Polar residues" evidence="1">
    <location>
        <begin position="64"/>
        <end position="75"/>
    </location>
</feature>
<feature type="compositionally biased region" description="Low complexity" evidence="1">
    <location>
        <begin position="29"/>
        <end position="63"/>
    </location>
</feature>
<feature type="region of interest" description="Disordered" evidence="1">
    <location>
        <begin position="1"/>
        <end position="290"/>
    </location>
</feature>
<dbReference type="EMBL" id="JAGSXJ010000011">
    <property type="protein sequence ID" value="KAH6687179.1"/>
    <property type="molecule type" value="Genomic_DNA"/>
</dbReference>
<accession>A0A9P8VA20</accession>
<gene>
    <name evidence="2" type="ORF">F5X68DRAFT_206927</name>
</gene>
<feature type="region of interest" description="Disordered" evidence="1">
    <location>
        <begin position="513"/>
        <end position="534"/>
    </location>
</feature>
<feature type="compositionally biased region" description="Basic and acidic residues" evidence="1">
    <location>
        <begin position="513"/>
        <end position="525"/>
    </location>
</feature>
<name>A0A9P8VA20_9PEZI</name>
<dbReference type="Proteomes" id="UP000770015">
    <property type="component" value="Unassembled WGS sequence"/>
</dbReference>
<proteinExistence type="predicted"/>
<evidence type="ECO:0000313" key="3">
    <source>
        <dbReference type="Proteomes" id="UP000770015"/>
    </source>
</evidence>
<comment type="caution">
    <text evidence="2">The sequence shown here is derived from an EMBL/GenBank/DDBJ whole genome shotgun (WGS) entry which is preliminary data.</text>
</comment>
<sequence>MSSTGSSLVRARSLRKPTPGSATDLSQKPAPATASSTSTSTIPAASRGLSPSRLPSLRSARPPVTSNAAQTSNVAQPALKKPRPLPGLARSGSVTSRPPPKPQDTAAQAPPPAAASRRYPPNASASASANTAIRRPTSSGGLPPPAQGPPTGARVLGHARAKSTTTASLGAAATSRTIPSAAPVLRPPSQTSATAPKQRPVSIHNRPPSASDRPVPPKPTTATTRTASTTRPPPPPTQPSQDLTRDAPRLRPKPAFSTHQQHFSPLRRPGPKTLTAAYLAPPSPSKLPSNVASSAETARLQTDLLQLHLLHRETAPTTAAWHASARKTLNARHTTLASHSEGLSALEARRAENTDTQALLAWGASHGGLDTSLNALDPLITGLWALHAPAGRCARLARHFSRWCDRLSDAEAARARLSSSPIFEDESALLAGPIDAEWREQAAHLAHRLEGWGRQLRDLRCREDVDANASIRRALEGCNTLVADTLAEIAVMEDIVRLAGARERDWIRRMNREDDGGSARRDDTPRAGAVWRSF</sequence>
<keyword evidence="3" id="KW-1185">Reference proteome</keyword>
<dbReference type="AlphaFoldDB" id="A0A9P8VA20"/>
<feature type="compositionally biased region" description="Low complexity" evidence="1">
    <location>
        <begin position="220"/>
        <end position="230"/>
    </location>
</feature>
<feature type="compositionally biased region" description="Low complexity" evidence="1">
    <location>
        <begin position="103"/>
        <end position="132"/>
    </location>
</feature>
<evidence type="ECO:0000256" key="1">
    <source>
        <dbReference type="SAM" id="MobiDB-lite"/>
    </source>
</evidence>
<organism evidence="2 3">
    <name type="scientific">Plectosphaerella plurivora</name>
    <dbReference type="NCBI Taxonomy" id="936078"/>
    <lineage>
        <taxon>Eukaryota</taxon>
        <taxon>Fungi</taxon>
        <taxon>Dikarya</taxon>
        <taxon>Ascomycota</taxon>
        <taxon>Pezizomycotina</taxon>
        <taxon>Sordariomycetes</taxon>
        <taxon>Hypocreomycetidae</taxon>
        <taxon>Glomerellales</taxon>
        <taxon>Plectosphaerellaceae</taxon>
        <taxon>Plectosphaerella</taxon>
    </lineage>
</organism>
<evidence type="ECO:0000313" key="2">
    <source>
        <dbReference type="EMBL" id="KAH6687179.1"/>
    </source>
</evidence>
<dbReference type="OrthoDB" id="5429993at2759"/>
<reference evidence="2" key="1">
    <citation type="journal article" date="2021" name="Nat. Commun.">
        <title>Genetic determinants of endophytism in the Arabidopsis root mycobiome.</title>
        <authorList>
            <person name="Mesny F."/>
            <person name="Miyauchi S."/>
            <person name="Thiergart T."/>
            <person name="Pickel B."/>
            <person name="Atanasova L."/>
            <person name="Karlsson M."/>
            <person name="Huettel B."/>
            <person name="Barry K.W."/>
            <person name="Haridas S."/>
            <person name="Chen C."/>
            <person name="Bauer D."/>
            <person name="Andreopoulos W."/>
            <person name="Pangilinan J."/>
            <person name="LaButti K."/>
            <person name="Riley R."/>
            <person name="Lipzen A."/>
            <person name="Clum A."/>
            <person name="Drula E."/>
            <person name="Henrissat B."/>
            <person name="Kohler A."/>
            <person name="Grigoriev I.V."/>
            <person name="Martin F.M."/>
            <person name="Hacquard S."/>
        </authorList>
    </citation>
    <scope>NUCLEOTIDE SEQUENCE</scope>
    <source>
        <strain evidence="2">MPI-SDFR-AT-0117</strain>
    </source>
</reference>
<protein>
    <submittedName>
        <fullName evidence="2">Uncharacterized protein</fullName>
    </submittedName>
</protein>